<evidence type="ECO:0000313" key="2">
    <source>
        <dbReference type="Proteomes" id="UP000299102"/>
    </source>
</evidence>
<keyword evidence="2" id="KW-1185">Reference proteome</keyword>
<comment type="caution">
    <text evidence="1">The sequence shown here is derived from an EMBL/GenBank/DDBJ whole genome shotgun (WGS) entry which is preliminary data.</text>
</comment>
<evidence type="ECO:0000313" key="1">
    <source>
        <dbReference type="EMBL" id="GBP54070.1"/>
    </source>
</evidence>
<dbReference type="AlphaFoldDB" id="A0A4C1WT99"/>
<accession>A0A4C1WT99</accession>
<protein>
    <submittedName>
        <fullName evidence="1">Uncharacterized protein</fullName>
    </submittedName>
</protein>
<gene>
    <name evidence="1" type="ORF">EVAR_85373_1</name>
</gene>
<name>A0A4C1WT99_EUMVA</name>
<sequence length="87" mass="10354">MRERTYRVRYFREAKNKSKYVSPAALQPSHHHRIFRDRPWPNIATARRSRGRAARAYEPRNAASSATTFNKPFDWNWTVESMTSQNL</sequence>
<dbReference type="EMBL" id="BGZK01000638">
    <property type="protein sequence ID" value="GBP54070.1"/>
    <property type="molecule type" value="Genomic_DNA"/>
</dbReference>
<dbReference type="Proteomes" id="UP000299102">
    <property type="component" value="Unassembled WGS sequence"/>
</dbReference>
<organism evidence="1 2">
    <name type="scientific">Eumeta variegata</name>
    <name type="common">Bagworm moth</name>
    <name type="synonym">Eumeta japonica</name>
    <dbReference type="NCBI Taxonomy" id="151549"/>
    <lineage>
        <taxon>Eukaryota</taxon>
        <taxon>Metazoa</taxon>
        <taxon>Ecdysozoa</taxon>
        <taxon>Arthropoda</taxon>
        <taxon>Hexapoda</taxon>
        <taxon>Insecta</taxon>
        <taxon>Pterygota</taxon>
        <taxon>Neoptera</taxon>
        <taxon>Endopterygota</taxon>
        <taxon>Lepidoptera</taxon>
        <taxon>Glossata</taxon>
        <taxon>Ditrysia</taxon>
        <taxon>Tineoidea</taxon>
        <taxon>Psychidae</taxon>
        <taxon>Oiketicinae</taxon>
        <taxon>Eumeta</taxon>
    </lineage>
</organism>
<reference evidence="1 2" key="1">
    <citation type="journal article" date="2019" name="Commun. Biol.">
        <title>The bagworm genome reveals a unique fibroin gene that provides high tensile strength.</title>
        <authorList>
            <person name="Kono N."/>
            <person name="Nakamura H."/>
            <person name="Ohtoshi R."/>
            <person name="Tomita M."/>
            <person name="Numata K."/>
            <person name="Arakawa K."/>
        </authorList>
    </citation>
    <scope>NUCLEOTIDE SEQUENCE [LARGE SCALE GENOMIC DNA]</scope>
</reference>
<proteinExistence type="predicted"/>